<dbReference type="EMBL" id="JAAC01000219">
    <property type="protein sequence ID" value="KDE60867.1"/>
    <property type="molecule type" value="Genomic_DNA"/>
</dbReference>
<reference evidence="3 4" key="1">
    <citation type="submission" date="2014-01" db="EMBL/GenBank/DDBJ databases">
        <title>Comparative genomics of Fusobacterium necrophorum wild isolates.</title>
        <authorList>
            <person name="Kittichotirat W."/>
            <person name="Bumgarner R.E."/>
            <person name="Lawrence P."/>
        </authorList>
    </citation>
    <scope>NUCLEOTIDE SEQUENCE [LARGE SCALE GENOMIC DNA]</scope>
    <source>
        <strain evidence="3 4">BL</strain>
    </source>
</reference>
<evidence type="ECO:0000313" key="4">
    <source>
        <dbReference type="Proteomes" id="UP000027473"/>
    </source>
</evidence>
<protein>
    <recommendedName>
        <fullName evidence="5">ATP-dependent exonuclease SbcCD, C subunit-like protein</fullName>
    </recommendedName>
</protein>
<dbReference type="AlphaFoldDB" id="A0AB73BT93"/>
<feature type="region of interest" description="Disordered" evidence="2">
    <location>
        <begin position="701"/>
        <end position="743"/>
    </location>
</feature>
<dbReference type="Proteomes" id="UP000027473">
    <property type="component" value="Unassembled WGS sequence"/>
</dbReference>
<dbReference type="Pfam" id="PF13558">
    <property type="entry name" value="SbcC_Walker_B"/>
    <property type="match status" value="1"/>
</dbReference>
<evidence type="ECO:0000313" key="3">
    <source>
        <dbReference type="EMBL" id="KDE60867.1"/>
    </source>
</evidence>
<name>A0AB73BT93_9FUSO</name>
<gene>
    <name evidence="3" type="ORF">FUSO3_11700</name>
</gene>
<feature type="coiled-coil region" evidence="1">
    <location>
        <begin position="300"/>
        <end position="363"/>
    </location>
</feature>
<feature type="compositionally biased region" description="Basic and acidic residues" evidence="2">
    <location>
        <begin position="719"/>
        <end position="743"/>
    </location>
</feature>
<dbReference type="Pfam" id="PF13555">
    <property type="entry name" value="AAA_29"/>
    <property type="match status" value="1"/>
</dbReference>
<proteinExistence type="predicted"/>
<evidence type="ECO:0008006" key="5">
    <source>
        <dbReference type="Google" id="ProtNLM"/>
    </source>
</evidence>
<sequence length="1117" mass="131903">MNHFLGIRLHNLEVYNWGTFHKKAWNFSLEGYTSLLTGTSGSGKSTLVDALITLLVPPRKVAYNKAADASSKERSVKSYVLGYYGRKYSLEGRGKPEALRDTSNYSVILATFRDLDRKQTTSLAIFFWFKDNETEPNRMYVISNQELFINEDFVNFHSDIRFLRNQLKKKGAKIYDSFPQYGEYYRKQLGNISEQAIELFQQMISVKQVDSLNTFVRTSMLEKEDTEEQIGKLLKHYANLNAAYEAVLKAKKQIDMLNPIQEKGREYEIKIQEKNQIELADKSLEIWFALQRQIEILEGMKKLKEQISKIEQKIEFEKKREEQIAEELKQIARAILENGGQELNRLEDEVSRKKEELDRKNVALEKYNTLAKKLGLSAIRSLEGFQKNYIKIPKIQKDIYEKDDEIQNELITITIQIKQYEEEKKKLEEEIQSLKERTSNLPYHLVSLRNHICKELNIKIEELPFSGELIEVKDSEMKWEGAIERLVHSFAISILVPEKHYSSVSDWVDNEHLGRKLVYFKVDSKKNRSSSTLEENSVAKKLLIKKDTLFTEWMKGEVSKRFPHICCEKMELFRKEIKAITKNGQIKTEKRHEKDDNFNIYDRKKYVLGFSNAKKRKILSEEKIEIENQLTTFLIREREWSKKKKEIGQLLSAVASLSEYTDYHELDIVTTEEAIQNCQNRILEIKENKSILETLEKQQKEKEEEKNKCREQQNQLMNERGKREGKYKTYEEQQKNNEEKINQETEKDREMYPFIKNDFSIFLEKNGMKQNYSVDYERKYSSDLHSRLSKLQESINRLSSHIQNQMTAFKYSYPNETLELSNHIESLNEYKIILSELLYHNLPKFQENFKNELQGKVIQHISLFHNELYQHRKNILARIQEINDSLKEIDYNLGRYICLNYEETPEADIKIFKNQLRACTEGMTNLEEEVLESKFLQIKEIIEKFKGRKDFSDADKKWTQKVTDIRNWFVFSATERFRENDEEYEHYSDSDGKSGGQKEKLAYTILAAGLSYNYKLNQKERQGSSFRLVVIDEAFLKSSDDSAKFGLQLFEQLRFQLMLVTPLLKISTIEPFISRLGFVTHSEITHESSIKNVSIEEYHEKRQKWEANGFEKMDQDK</sequence>
<evidence type="ECO:0000256" key="2">
    <source>
        <dbReference type="SAM" id="MobiDB-lite"/>
    </source>
</evidence>
<keyword evidence="1" id="KW-0175">Coiled coil</keyword>
<feature type="compositionally biased region" description="Basic and acidic residues" evidence="2">
    <location>
        <begin position="701"/>
        <end position="711"/>
    </location>
</feature>
<accession>A0AB73BT93</accession>
<dbReference type="InterPro" id="IPR027417">
    <property type="entry name" value="P-loop_NTPase"/>
</dbReference>
<feature type="coiled-coil region" evidence="1">
    <location>
        <begin position="403"/>
        <end position="437"/>
    </location>
</feature>
<dbReference type="CDD" id="cd00267">
    <property type="entry name" value="ABC_ATPase"/>
    <property type="match status" value="1"/>
</dbReference>
<comment type="caution">
    <text evidence="3">The sequence shown here is derived from an EMBL/GenBank/DDBJ whole genome shotgun (WGS) entry which is preliminary data.</text>
</comment>
<evidence type="ECO:0000256" key="1">
    <source>
        <dbReference type="SAM" id="Coils"/>
    </source>
</evidence>
<dbReference type="SUPFAM" id="SSF52540">
    <property type="entry name" value="P-loop containing nucleoside triphosphate hydrolases"/>
    <property type="match status" value="1"/>
</dbReference>
<dbReference type="RefSeq" id="WP_051611785.1">
    <property type="nucleotide sequence ID" value="NZ_JAAC01000219.1"/>
</dbReference>
<organism evidence="3 4">
    <name type="scientific">Fusobacterium necrophorum BL</name>
    <dbReference type="NCBI Taxonomy" id="1441732"/>
    <lineage>
        <taxon>Bacteria</taxon>
        <taxon>Fusobacteriati</taxon>
        <taxon>Fusobacteriota</taxon>
        <taxon>Fusobacteriia</taxon>
        <taxon>Fusobacteriales</taxon>
        <taxon>Fusobacteriaceae</taxon>
        <taxon>Fusobacterium</taxon>
    </lineage>
</organism>
<dbReference type="Gene3D" id="3.40.1140.10">
    <property type="match status" value="1"/>
</dbReference>